<evidence type="ECO:0000313" key="3">
    <source>
        <dbReference type="EMBL" id="CAJ1934759.1"/>
    </source>
</evidence>
<feature type="chain" id="PRO_5042110442" evidence="2">
    <location>
        <begin position="20"/>
        <end position="591"/>
    </location>
</feature>
<protein>
    <submittedName>
        <fullName evidence="3">Uncharacterized protein</fullName>
    </submittedName>
</protein>
<evidence type="ECO:0000256" key="2">
    <source>
        <dbReference type="SAM" id="SignalP"/>
    </source>
</evidence>
<evidence type="ECO:0000256" key="1">
    <source>
        <dbReference type="SAM" id="MobiDB-lite"/>
    </source>
</evidence>
<keyword evidence="2" id="KW-0732">Signal</keyword>
<evidence type="ECO:0000313" key="4">
    <source>
        <dbReference type="Proteomes" id="UP001295423"/>
    </source>
</evidence>
<proteinExistence type="predicted"/>
<feature type="signal peptide" evidence="2">
    <location>
        <begin position="1"/>
        <end position="19"/>
    </location>
</feature>
<dbReference type="Proteomes" id="UP001295423">
    <property type="component" value="Unassembled WGS sequence"/>
</dbReference>
<name>A0AAD2FE49_9STRA</name>
<sequence>MLTKKFTFLFTAITAFLLGFNLQPENLAFKATVAPAVTLGEDIPSSPITNKASISLNLNFEIDPQVIDLFETVTTECQQLYKVYEPVAIDLFNTASDELARAYETYQPIAWELFDETVRPLALDLLDIISTEFQQLYQGSIAEDVSVLYSLFDYGRIEVMAVSNYDATISNQSFVIANQTGLAAPVVKANHRLTSNVTNLTTVKGHVAEIQDSYSPLPLSIATNLSKNGRIVLVDMGTIALSSFTTTMHSKKNMTSPTMNSKKNSTTFTLDKKNMTSVTLDSSKNSTTFSITSKKNVMSSPLPRTASLDLNLGIHSQAMDLIDTIFWECQKLYVKYQPLVLDFYEKYQPVAVDLVKRVAAGCQEFYKTVKPIVMDLLATLFDACQSFMEDLNENDSSSSSSTTTTQPLSDEQASTCIAFAQVDAFKSFLYCYENYDSAVQDLTDTCGSIHHDLVLGCIRTHFSSSSVAPLSSKTSNHIDNDTPRRTGMAEKEDLQQNDADGGSNNDYTNANTRTSSKKSSEYESYYYYMGEPTRTFVSKPPLSSRLYGHAEVFVTSASENLIELCDILWTLGYAIAESIVYNIQHEIMKQL</sequence>
<keyword evidence="4" id="KW-1185">Reference proteome</keyword>
<organism evidence="3 4">
    <name type="scientific">Cylindrotheca closterium</name>
    <dbReference type="NCBI Taxonomy" id="2856"/>
    <lineage>
        <taxon>Eukaryota</taxon>
        <taxon>Sar</taxon>
        <taxon>Stramenopiles</taxon>
        <taxon>Ochrophyta</taxon>
        <taxon>Bacillariophyta</taxon>
        <taxon>Bacillariophyceae</taxon>
        <taxon>Bacillariophycidae</taxon>
        <taxon>Bacillariales</taxon>
        <taxon>Bacillariaceae</taxon>
        <taxon>Cylindrotheca</taxon>
    </lineage>
</organism>
<reference evidence="3" key="1">
    <citation type="submission" date="2023-08" db="EMBL/GenBank/DDBJ databases">
        <authorList>
            <person name="Audoor S."/>
            <person name="Bilcke G."/>
        </authorList>
    </citation>
    <scope>NUCLEOTIDE SEQUENCE</scope>
</reference>
<feature type="compositionally biased region" description="Polar residues" evidence="1">
    <location>
        <begin position="496"/>
        <end position="514"/>
    </location>
</feature>
<dbReference type="EMBL" id="CAKOGP040000380">
    <property type="protein sequence ID" value="CAJ1934759.1"/>
    <property type="molecule type" value="Genomic_DNA"/>
</dbReference>
<gene>
    <name evidence="3" type="ORF">CYCCA115_LOCUS4098</name>
</gene>
<accession>A0AAD2FE49</accession>
<comment type="caution">
    <text evidence="3">The sequence shown here is derived from an EMBL/GenBank/DDBJ whole genome shotgun (WGS) entry which is preliminary data.</text>
</comment>
<feature type="region of interest" description="Disordered" evidence="1">
    <location>
        <begin position="493"/>
        <end position="515"/>
    </location>
</feature>
<dbReference type="AlphaFoldDB" id="A0AAD2FE49"/>